<evidence type="ECO:0000256" key="2">
    <source>
        <dbReference type="ARBA" id="ARBA00023002"/>
    </source>
</evidence>
<sequence>MRLDDATVFVTGAGAGIGEATALACAAEGATVVATDVDEEAAAETAEAVRDAGGEAVSHALDVTDGDRVHDLVAATAEEYGLDGIVNNAGVGHPPAYAEETGTDVLERVVDINVYGVWHGCHAALPIMKEQGRGAIVNVASLAAVLGLPKQAVYSLTKGAVLNFTRAIAAEAGPKGVRANAVCPGFTDTDLGRQYFETQSNPEEVRARMEAQYPLKRLGEPEEIADAILFLLSEESSYVTGHGLIVDGGYSIS</sequence>
<dbReference type="Pfam" id="PF13561">
    <property type="entry name" value="adh_short_C2"/>
    <property type="match status" value="1"/>
</dbReference>
<keyword evidence="4" id="KW-1185">Reference proteome</keyword>
<accession>A0ABD6A9V5</accession>
<evidence type="ECO:0000313" key="3">
    <source>
        <dbReference type="EMBL" id="MFC7317192.1"/>
    </source>
</evidence>
<dbReference type="InterPro" id="IPR036291">
    <property type="entry name" value="NAD(P)-bd_dom_sf"/>
</dbReference>
<evidence type="ECO:0000256" key="1">
    <source>
        <dbReference type="ARBA" id="ARBA00006484"/>
    </source>
</evidence>
<dbReference type="SUPFAM" id="SSF51735">
    <property type="entry name" value="NAD(P)-binding Rossmann-fold domains"/>
    <property type="match status" value="1"/>
</dbReference>
<dbReference type="Proteomes" id="UP001596547">
    <property type="component" value="Unassembled WGS sequence"/>
</dbReference>
<gene>
    <name evidence="3" type="ORF">ACFQPE_10340</name>
</gene>
<protein>
    <submittedName>
        <fullName evidence="3">SDR family NAD(P)-dependent oxidoreductase</fullName>
        <ecNumber evidence="3">1.1.1.-</ecNumber>
    </submittedName>
</protein>
<comment type="caution">
    <text evidence="3">The sequence shown here is derived from an EMBL/GenBank/DDBJ whole genome shotgun (WGS) entry which is preliminary data.</text>
</comment>
<dbReference type="FunFam" id="3.40.50.720:FF:000084">
    <property type="entry name" value="Short-chain dehydrogenase reductase"/>
    <property type="match status" value="1"/>
</dbReference>
<comment type="similarity">
    <text evidence="1">Belongs to the short-chain dehydrogenases/reductases (SDR) family.</text>
</comment>
<dbReference type="AlphaFoldDB" id="A0ABD6A9V5"/>
<dbReference type="PRINTS" id="PR00081">
    <property type="entry name" value="GDHRDH"/>
</dbReference>
<dbReference type="NCBIfam" id="NF005559">
    <property type="entry name" value="PRK07231.1"/>
    <property type="match status" value="1"/>
</dbReference>
<dbReference type="EMBL" id="JBHTBF010000002">
    <property type="protein sequence ID" value="MFC7317192.1"/>
    <property type="molecule type" value="Genomic_DNA"/>
</dbReference>
<dbReference type="RefSeq" id="WP_276303556.1">
    <property type="nucleotide sequence ID" value="NZ_CP119992.1"/>
</dbReference>
<dbReference type="PANTHER" id="PTHR42760">
    <property type="entry name" value="SHORT-CHAIN DEHYDROGENASES/REDUCTASES FAMILY MEMBER"/>
    <property type="match status" value="1"/>
</dbReference>
<dbReference type="Gene3D" id="3.40.50.720">
    <property type="entry name" value="NAD(P)-binding Rossmann-like Domain"/>
    <property type="match status" value="1"/>
</dbReference>
<evidence type="ECO:0000313" key="4">
    <source>
        <dbReference type="Proteomes" id="UP001596547"/>
    </source>
</evidence>
<dbReference type="GeneID" id="79316153"/>
<dbReference type="EC" id="1.1.1.-" evidence="3"/>
<proteinExistence type="inferred from homology"/>
<dbReference type="PANTHER" id="PTHR42760:SF115">
    <property type="entry name" value="3-OXOACYL-[ACYL-CARRIER-PROTEIN] REDUCTASE FABG"/>
    <property type="match status" value="1"/>
</dbReference>
<reference evidence="3 4" key="1">
    <citation type="journal article" date="2019" name="Int. J. Syst. Evol. Microbiol.">
        <title>The Global Catalogue of Microorganisms (GCM) 10K type strain sequencing project: providing services to taxonomists for standard genome sequencing and annotation.</title>
        <authorList>
            <consortium name="The Broad Institute Genomics Platform"/>
            <consortium name="The Broad Institute Genome Sequencing Center for Infectious Disease"/>
            <person name="Wu L."/>
            <person name="Ma J."/>
        </authorList>
    </citation>
    <scope>NUCLEOTIDE SEQUENCE [LARGE SCALE GENOMIC DNA]</scope>
    <source>
        <strain evidence="3 4">PSR21</strain>
    </source>
</reference>
<name>A0ABD6A9V5_9EURY</name>
<dbReference type="GO" id="GO:0016491">
    <property type="term" value="F:oxidoreductase activity"/>
    <property type="evidence" value="ECO:0007669"/>
    <property type="project" value="UniProtKB-KW"/>
</dbReference>
<dbReference type="InterPro" id="IPR002347">
    <property type="entry name" value="SDR_fam"/>
</dbReference>
<keyword evidence="2 3" id="KW-0560">Oxidoreductase</keyword>
<dbReference type="CDD" id="cd05233">
    <property type="entry name" value="SDR_c"/>
    <property type="match status" value="1"/>
</dbReference>
<organism evidence="3 4">
    <name type="scientific">Halomarina halobia</name>
    <dbReference type="NCBI Taxonomy" id="3033386"/>
    <lineage>
        <taxon>Archaea</taxon>
        <taxon>Methanobacteriati</taxon>
        <taxon>Methanobacteriota</taxon>
        <taxon>Stenosarchaea group</taxon>
        <taxon>Halobacteria</taxon>
        <taxon>Halobacteriales</taxon>
        <taxon>Natronomonadaceae</taxon>
        <taxon>Halomarina</taxon>
    </lineage>
</organism>
<dbReference type="PRINTS" id="PR00080">
    <property type="entry name" value="SDRFAMILY"/>
</dbReference>